<dbReference type="Gene3D" id="2.40.170.20">
    <property type="entry name" value="TonB-dependent receptor, beta-barrel domain"/>
    <property type="match status" value="1"/>
</dbReference>
<reference evidence="10 11" key="1">
    <citation type="submission" date="2020-08" db="EMBL/GenBank/DDBJ databases">
        <title>Genomic Encyclopedia of Type Strains, Phase IV (KMG-IV): sequencing the most valuable type-strain genomes for metagenomic binning, comparative biology and taxonomic classification.</title>
        <authorList>
            <person name="Goeker M."/>
        </authorList>
    </citation>
    <scope>NUCLEOTIDE SEQUENCE [LARGE SCALE GENOMIC DNA]</scope>
    <source>
        <strain evidence="10 11">DSM 104969</strain>
    </source>
</reference>
<dbReference type="RefSeq" id="WP_183305237.1">
    <property type="nucleotide sequence ID" value="NZ_JACIEP010000001.1"/>
</dbReference>
<protein>
    <submittedName>
        <fullName evidence="10">TonB-linked SusC/RagA family outer membrane protein</fullName>
    </submittedName>
</protein>
<evidence type="ECO:0000313" key="10">
    <source>
        <dbReference type="EMBL" id="MBB4034279.1"/>
    </source>
</evidence>
<dbReference type="InterPro" id="IPR023996">
    <property type="entry name" value="TonB-dep_OMP_SusC/RagA"/>
</dbReference>
<evidence type="ECO:0000256" key="8">
    <source>
        <dbReference type="SAM" id="SignalP"/>
    </source>
</evidence>
<dbReference type="NCBIfam" id="TIGR04056">
    <property type="entry name" value="OMP_RagA_SusC"/>
    <property type="match status" value="1"/>
</dbReference>
<accession>A0A840CHY8</accession>
<evidence type="ECO:0000259" key="9">
    <source>
        <dbReference type="Pfam" id="PF07715"/>
    </source>
</evidence>
<dbReference type="InterPro" id="IPR008969">
    <property type="entry name" value="CarboxyPept-like_regulatory"/>
</dbReference>
<keyword evidence="6 7" id="KW-0998">Cell outer membrane</keyword>
<dbReference type="PROSITE" id="PS52016">
    <property type="entry name" value="TONB_DEPENDENT_REC_3"/>
    <property type="match status" value="1"/>
</dbReference>
<dbReference type="Gene3D" id="2.170.130.10">
    <property type="entry name" value="TonB-dependent receptor, plug domain"/>
    <property type="match status" value="1"/>
</dbReference>
<organism evidence="10 11">
    <name type="scientific">Dysgonomonas hofstadii</name>
    <dbReference type="NCBI Taxonomy" id="637886"/>
    <lineage>
        <taxon>Bacteria</taxon>
        <taxon>Pseudomonadati</taxon>
        <taxon>Bacteroidota</taxon>
        <taxon>Bacteroidia</taxon>
        <taxon>Bacteroidales</taxon>
        <taxon>Dysgonomonadaceae</taxon>
        <taxon>Dysgonomonas</taxon>
    </lineage>
</organism>
<keyword evidence="4 7" id="KW-0812">Transmembrane</keyword>
<dbReference type="AlphaFoldDB" id="A0A840CHY8"/>
<dbReference type="SUPFAM" id="SSF49464">
    <property type="entry name" value="Carboxypeptidase regulatory domain-like"/>
    <property type="match status" value="1"/>
</dbReference>
<comment type="caution">
    <text evidence="10">The sequence shown here is derived from an EMBL/GenBank/DDBJ whole genome shotgun (WGS) entry which is preliminary data.</text>
</comment>
<dbReference type="InterPro" id="IPR023997">
    <property type="entry name" value="TonB-dep_OMP_SusC/RagA_CS"/>
</dbReference>
<evidence type="ECO:0000256" key="5">
    <source>
        <dbReference type="ARBA" id="ARBA00023136"/>
    </source>
</evidence>
<feature type="signal peptide" evidence="8">
    <location>
        <begin position="1"/>
        <end position="34"/>
    </location>
</feature>
<dbReference type="GO" id="GO:0009279">
    <property type="term" value="C:cell outer membrane"/>
    <property type="evidence" value="ECO:0007669"/>
    <property type="project" value="UniProtKB-SubCell"/>
</dbReference>
<dbReference type="Proteomes" id="UP000555103">
    <property type="component" value="Unassembled WGS sequence"/>
</dbReference>
<keyword evidence="5 7" id="KW-0472">Membrane</keyword>
<evidence type="ECO:0000256" key="2">
    <source>
        <dbReference type="ARBA" id="ARBA00022448"/>
    </source>
</evidence>
<name>A0A840CHY8_9BACT</name>
<dbReference type="Gene3D" id="2.60.40.1120">
    <property type="entry name" value="Carboxypeptidase-like, regulatory domain"/>
    <property type="match status" value="1"/>
</dbReference>
<keyword evidence="8" id="KW-0732">Signal</keyword>
<keyword evidence="3 7" id="KW-1134">Transmembrane beta strand</keyword>
<feature type="chain" id="PRO_5032591069" evidence="8">
    <location>
        <begin position="35"/>
        <end position="1065"/>
    </location>
</feature>
<gene>
    <name evidence="10" type="ORF">GGR21_000164</name>
</gene>
<dbReference type="Pfam" id="PF13715">
    <property type="entry name" value="CarbopepD_reg_2"/>
    <property type="match status" value="1"/>
</dbReference>
<evidence type="ECO:0000256" key="1">
    <source>
        <dbReference type="ARBA" id="ARBA00004571"/>
    </source>
</evidence>
<feature type="domain" description="TonB-dependent receptor plug" evidence="9">
    <location>
        <begin position="132"/>
        <end position="232"/>
    </location>
</feature>
<dbReference type="FunFam" id="2.60.40.1120:FF:000003">
    <property type="entry name" value="Outer membrane protein Omp121"/>
    <property type="match status" value="1"/>
</dbReference>
<sequence length="1065" mass="117475">MYVKSRPLTKQVNCLRRICLVLIVSLFSAAGLYAQSAREISGTVSDVLGEPLTGASVIEKGTTNGTMTDIDGKFTLNVKENATIEISFIGFKSQSLPVKDKSIFNIVLEDEANLLDEVVAIGYGVQKKKLNTGATIQVKGDDLAKMNTLNPLQALQGQTPGVQISTTSGQPGSDMKVIIRGVGTLGDGAPLYIIDGVEGDISAINAADIQSIDVLKDAASAAIYGAQAANGVVLVTTKQGSKGRGQVSFDAYYGIQNVARKAKMLNADQYKTIMTEQAWNSGTAIPDFATMSGLADTDWVGQMFKDDAKTESYTLGVNGGSETSVYLLSLNYTSQEGIAGGKDVSNYERYGFRINTEHKLYNNVLRVGQHLNFNYIKNRGISVGNQYNNTLRGAFATSPLSPVYNEDGGYNDTTNSSWYANDGNPYGKMMTTSNNENDAQRLTADVYAELEPLENLKFKTIFGINYYASEYRSLSPLYSFSAVDYNNDHTTTTQSMSKGHTLTWTNTAGYDFKVADDHSFNALIGMEAIRYQGTTMSASNWNLLSQFNDFSHAYLDNTIGQAHLDSDGNIVETRTVSGKPEYIYRRASYFGRIGYNYLEKYMFNATLRIDGSSKFARGHRWGYFPSFSAGWVITNEDFMKNITDSRVLDFLKIRLSWGQVGNQDIGDQQFVSPINTSNSYSADEPAAYYNFGTGKVNVPGAYSTRLANTEVKWETSEQFNVGFDAYFLKNRLGVNADFYTKTSKDWLVQIPILATVGTGAPYVNGGDVKNTGVELAFTWRDNIGQFNYNVGVNGAYNKNKIGNIPTEGGIINGLSNMLYVNAGEFYRAQNGHAIGYFWGYKTAGIFQNEQEIADWKAAGNGTLQTNPQPGDVKFLDLYHYDENGNIVPGADGKVDTADKVDLGNGTPDFTFGINIGFEYKGFDFSLNANGVMGNKIVQSYRDHNNPKANYTTAILDRWTGEGTSNRIPRVTETNVNWEFSDLYLQDGDFLRISNITVGYDFSKLIQWKYLSQCRLYASVQNAFTFTKYDGMDPEVGYGVESWVSGVDLGFYPRPRTFLFGVNLKF</sequence>
<proteinExistence type="inferred from homology"/>
<keyword evidence="11" id="KW-1185">Reference proteome</keyword>
<evidence type="ECO:0000256" key="7">
    <source>
        <dbReference type="PROSITE-ProRule" id="PRU01360"/>
    </source>
</evidence>
<evidence type="ECO:0000256" key="3">
    <source>
        <dbReference type="ARBA" id="ARBA00022452"/>
    </source>
</evidence>
<comment type="subcellular location">
    <subcellularLocation>
        <location evidence="1 7">Cell outer membrane</location>
        <topology evidence="1 7">Multi-pass membrane protein</topology>
    </subcellularLocation>
</comment>
<dbReference type="SUPFAM" id="SSF56935">
    <property type="entry name" value="Porins"/>
    <property type="match status" value="1"/>
</dbReference>
<keyword evidence="2 7" id="KW-0813">Transport</keyword>
<evidence type="ECO:0000256" key="4">
    <source>
        <dbReference type="ARBA" id="ARBA00022692"/>
    </source>
</evidence>
<dbReference type="NCBIfam" id="TIGR04057">
    <property type="entry name" value="SusC_RagA_signa"/>
    <property type="match status" value="1"/>
</dbReference>
<dbReference type="Pfam" id="PF07715">
    <property type="entry name" value="Plug"/>
    <property type="match status" value="1"/>
</dbReference>
<evidence type="ECO:0000256" key="6">
    <source>
        <dbReference type="ARBA" id="ARBA00023237"/>
    </source>
</evidence>
<dbReference type="InterPro" id="IPR039426">
    <property type="entry name" value="TonB-dep_rcpt-like"/>
</dbReference>
<dbReference type="InterPro" id="IPR037066">
    <property type="entry name" value="Plug_dom_sf"/>
</dbReference>
<evidence type="ECO:0000313" key="11">
    <source>
        <dbReference type="Proteomes" id="UP000555103"/>
    </source>
</evidence>
<dbReference type="InterPro" id="IPR012910">
    <property type="entry name" value="Plug_dom"/>
</dbReference>
<dbReference type="EMBL" id="JACIEP010000001">
    <property type="protein sequence ID" value="MBB4034279.1"/>
    <property type="molecule type" value="Genomic_DNA"/>
</dbReference>
<comment type="similarity">
    <text evidence="7">Belongs to the TonB-dependent receptor family.</text>
</comment>
<dbReference type="InterPro" id="IPR036942">
    <property type="entry name" value="Beta-barrel_TonB_sf"/>
</dbReference>